<keyword evidence="3" id="KW-0255">Endonuclease</keyword>
<dbReference type="CDD" id="cd00085">
    <property type="entry name" value="HNHc"/>
    <property type="match status" value="1"/>
</dbReference>
<dbReference type="SMART" id="SM00507">
    <property type="entry name" value="HNHc"/>
    <property type="match status" value="1"/>
</dbReference>
<keyword evidence="4" id="KW-1185">Reference proteome</keyword>
<dbReference type="Gene3D" id="1.10.30.50">
    <property type="match status" value="1"/>
</dbReference>
<dbReference type="InterPro" id="IPR002711">
    <property type="entry name" value="HNH"/>
</dbReference>
<evidence type="ECO:0000259" key="2">
    <source>
        <dbReference type="SMART" id="SM00507"/>
    </source>
</evidence>
<dbReference type="AlphaFoldDB" id="A0A4V3EJ21"/>
<gene>
    <name evidence="3" type="ORF">BDK89_2159</name>
</gene>
<feature type="compositionally biased region" description="Basic and acidic residues" evidence="1">
    <location>
        <begin position="151"/>
        <end position="164"/>
    </location>
</feature>
<comment type="caution">
    <text evidence="3">The sequence shown here is derived from an EMBL/GenBank/DDBJ whole genome shotgun (WGS) entry which is preliminary data.</text>
</comment>
<dbReference type="GO" id="GO:0003676">
    <property type="term" value="F:nucleic acid binding"/>
    <property type="evidence" value="ECO:0007669"/>
    <property type="project" value="InterPro"/>
</dbReference>
<dbReference type="EMBL" id="SOAU01000001">
    <property type="protein sequence ID" value="TDT16568.1"/>
    <property type="molecule type" value="Genomic_DNA"/>
</dbReference>
<protein>
    <submittedName>
        <fullName evidence="3">HNH endonuclease</fullName>
    </submittedName>
</protein>
<dbReference type="Pfam" id="PF01844">
    <property type="entry name" value="HNH"/>
    <property type="match status" value="1"/>
</dbReference>
<feature type="region of interest" description="Disordered" evidence="1">
    <location>
        <begin position="135"/>
        <end position="164"/>
    </location>
</feature>
<keyword evidence="3" id="KW-0378">Hydrolase</keyword>
<evidence type="ECO:0000256" key="1">
    <source>
        <dbReference type="SAM" id="MobiDB-lite"/>
    </source>
</evidence>
<sequence length="424" mass="48102">MGPVDVPEDASFDDRCALFDEPIARAAGALNAAHAHLVELTEQLIDTDTWQQGDCRTPEAFLRWKVGLSPHRAEEIVAAARERSHRPATYELFDEARISLDQLTASLRGPRWADTKIADFIPLAPVTKIRVAMRPNNFEPDPDEPTPAPKPADDRLSYGPTDDGRWRISGNLPLEDGLRIEQAINERRDALFNDGNENVTTPQAFVDCFDRSLAAVESDSRRDHYRTWLHLDVTDGHTTTTDGWQIPMAMRDRILCDGIIQPVWHQDGIPFSVGRNQRIVPERTRRIIELRDRGCRTPGCTNQHVEIHHIVHWLDGGTTDTANLISLCKYHHRLHHQGELEITGNADLFDHVEFTFTKTGQRCTGVAQPTPPTEQPDQTPRYEPPLLGRFDWNYIGLGWVHPNAQKLRLEQLRAHLDRSDPRAA</sequence>
<name>A0A4V3EJ21_9ACTN</name>
<dbReference type="GO" id="GO:0008270">
    <property type="term" value="F:zinc ion binding"/>
    <property type="evidence" value="ECO:0007669"/>
    <property type="project" value="InterPro"/>
</dbReference>
<dbReference type="InterPro" id="IPR003615">
    <property type="entry name" value="HNH_nuc"/>
</dbReference>
<feature type="domain" description="HNH nuclease" evidence="2">
    <location>
        <begin position="283"/>
        <end position="333"/>
    </location>
</feature>
<evidence type="ECO:0000313" key="4">
    <source>
        <dbReference type="Proteomes" id="UP000294558"/>
    </source>
</evidence>
<evidence type="ECO:0000313" key="3">
    <source>
        <dbReference type="EMBL" id="TDT16568.1"/>
    </source>
</evidence>
<dbReference type="OrthoDB" id="4752861at2"/>
<accession>A0A4V3EJ21</accession>
<organism evidence="3 4">
    <name type="scientific">Ilumatobacter fluminis</name>
    <dbReference type="NCBI Taxonomy" id="467091"/>
    <lineage>
        <taxon>Bacteria</taxon>
        <taxon>Bacillati</taxon>
        <taxon>Actinomycetota</taxon>
        <taxon>Acidimicrobiia</taxon>
        <taxon>Acidimicrobiales</taxon>
        <taxon>Ilumatobacteraceae</taxon>
        <taxon>Ilumatobacter</taxon>
    </lineage>
</organism>
<dbReference type="Proteomes" id="UP000294558">
    <property type="component" value="Unassembled WGS sequence"/>
</dbReference>
<keyword evidence="3" id="KW-0540">Nuclease</keyword>
<dbReference type="RefSeq" id="WP_133868932.1">
    <property type="nucleotide sequence ID" value="NZ_SOAU01000001.1"/>
</dbReference>
<reference evidence="3 4" key="1">
    <citation type="submission" date="2019-03" db="EMBL/GenBank/DDBJ databases">
        <title>Sequencing the genomes of 1000 actinobacteria strains.</title>
        <authorList>
            <person name="Klenk H.-P."/>
        </authorList>
    </citation>
    <scope>NUCLEOTIDE SEQUENCE [LARGE SCALE GENOMIC DNA]</scope>
    <source>
        <strain evidence="3 4">DSM 18936</strain>
    </source>
</reference>
<dbReference type="GO" id="GO:0004519">
    <property type="term" value="F:endonuclease activity"/>
    <property type="evidence" value="ECO:0007669"/>
    <property type="project" value="UniProtKB-KW"/>
</dbReference>
<proteinExistence type="predicted"/>